<accession>A0A4Q9KPP7</accession>
<comment type="caution">
    <text evidence="1">The sequence shown here is derived from an EMBL/GenBank/DDBJ whole genome shotgun (WGS) entry which is preliminary data.</text>
</comment>
<evidence type="ECO:0000313" key="2">
    <source>
        <dbReference type="Proteomes" id="UP000291933"/>
    </source>
</evidence>
<dbReference type="EMBL" id="SDMR01000002">
    <property type="protein sequence ID" value="TBT96000.1"/>
    <property type="molecule type" value="Genomic_DNA"/>
</dbReference>
<proteinExistence type="predicted"/>
<evidence type="ECO:0000313" key="1">
    <source>
        <dbReference type="EMBL" id="TBT96000.1"/>
    </source>
</evidence>
<sequence length="118" mass="12942">MPPGWPSAVRPARSPDWERTASAFLLDACPPDTRGYAVLRKHPIVLAMFALRCVDAQLAACREALSACRADLDDFVPADAIADASQAWLELEAGLVRQRREVALVDEALRGGVFIRRL</sequence>
<dbReference type="OrthoDB" id="4244911at2"/>
<dbReference type="AlphaFoldDB" id="A0A4Q9KPP7"/>
<dbReference type="Proteomes" id="UP000291933">
    <property type="component" value="Unassembled WGS sequence"/>
</dbReference>
<gene>
    <name evidence="1" type="ORF">ET996_03270</name>
</gene>
<name>A0A4Q9KPP7_PROTD</name>
<dbReference type="RefSeq" id="WP_131171115.1">
    <property type="nucleotide sequence ID" value="NZ_FXTL01000002.1"/>
</dbReference>
<keyword evidence="2" id="KW-1185">Reference proteome</keyword>
<organism evidence="1 2">
    <name type="scientific">Propioniciclava tarda</name>
    <dbReference type="NCBI Taxonomy" id="433330"/>
    <lineage>
        <taxon>Bacteria</taxon>
        <taxon>Bacillati</taxon>
        <taxon>Actinomycetota</taxon>
        <taxon>Actinomycetes</taxon>
        <taxon>Propionibacteriales</taxon>
        <taxon>Propionibacteriaceae</taxon>
        <taxon>Propioniciclava</taxon>
    </lineage>
</organism>
<protein>
    <submittedName>
        <fullName evidence="1">Uncharacterized protein</fullName>
    </submittedName>
</protein>
<reference evidence="1 2" key="1">
    <citation type="submission" date="2019-01" db="EMBL/GenBank/DDBJ databases">
        <title>Lactibacter flavus gen. nov., sp. nov., a novel bacterium of the family Propionibacteriaceae isolated from raw milk and dairy products.</title>
        <authorList>
            <person name="Huptas C."/>
            <person name="Wenning M."/>
            <person name="Breitenwieser F."/>
            <person name="Doll E."/>
            <person name="Von Neubeck M."/>
            <person name="Busse H.-J."/>
            <person name="Scherer S."/>
        </authorList>
    </citation>
    <scope>NUCLEOTIDE SEQUENCE [LARGE SCALE GENOMIC DNA]</scope>
    <source>
        <strain evidence="1 2">DSM 22130</strain>
    </source>
</reference>